<accession>A0A8J2SCZ1</accession>
<dbReference type="AlphaFoldDB" id="A0A8J2SCZ1"/>
<proteinExistence type="predicted"/>
<keyword evidence="2" id="KW-1185">Reference proteome</keyword>
<comment type="caution">
    <text evidence="1">The sequence shown here is derived from an EMBL/GenBank/DDBJ whole genome shotgun (WGS) entry which is preliminary data.</text>
</comment>
<dbReference type="OrthoDB" id="10557853at2759"/>
<gene>
    <name evidence="1" type="ORF">PECAL_2P12010</name>
</gene>
<dbReference type="Proteomes" id="UP000789595">
    <property type="component" value="Unassembled WGS sequence"/>
</dbReference>
<evidence type="ECO:0000313" key="2">
    <source>
        <dbReference type="Proteomes" id="UP000789595"/>
    </source>
</evidence>
<evidence type="ECO:0000313" key="1">
    <source>
        <dbReference type="EMBL" id="CAH0368151.1"/>
    </source>
</evidence>
<sequence>MEVDLIIRGRDKDHFGDWWTMGDDIVLEVPLDKQLSEIIKMVQDVLRQRFTPEGADEPDYGEHGNPMHVTRLDIVLPVYLAKGKRDDRNITESEWSMSLRRVGLTANNCLLEFRPKEMGLWMWHPLEYYKNQYRELLVKTIGNRQVMLSELVEEVKRTRPPPIRTSTKVFLRCYPEVFWVTTHIASGLSEVRLNKTLEPPTFL</sequence>
<protein>
    <submittedName>
        <fullName evidence="1">Uncharacterized protein</fullName>
    </submittedName>
</protein>
<reference evidence="1" key="1">
    <citation type="submission" date="2021-11" db="EMBL/GenBank/DDBJ databases">
        <authorList>
            <consortium name="Genoscope - CEA"/>
            <person name="William W."/>
        </authorList>
    </citation>
    <scope>NUCLEOTIDE SEQUENCE</scope>
</reference>
<organism evidence="1 2">
    <name type="scientific">Pelagomonas calceolata</name>
    <dbReference type="NCBI Taxonomy" id="35677"/>
    <lineage>
        <taxon>Eukaryota</taxon>
        <taxon>Sar</taxon>
        <taxon>Stramenopiles</taxon>
        <taxon>Ochrophyta</taxon>
        <taxon>Pelagophyceae</taxon>
        <taxon>Pelagomonadales</taxon>
        <taxon>Pelagomonadaceae</taxon>
        <taxon>Pelagomonas</taxon>
    </lineage>
</organism>
<name>A0A8J2SCZ1_9STRA</name>
<dbReference type="EMBL" id="CAKKNE010000002">
    <property type="protein sequence ID" value="CAH0368151.1"/>
    <property type="molecule type" value="Genomic_DNA"/>
</dbReference>